<dbReference type="VEuPathDB" id="VectorBase:CPIJ018785"/>
<evidence type="ECO:0000256" key="1">
    <source>
        <dbReference type="SAM" id="SignalP"/>
    </source>
</evidence>
<gene>
    <name evidence="3" type="primary">6053006</name>
    <name evidence="2" type="ORF">CpipJ_CPIJ018785</name>
</gene>
<organism>
    <name type="scientific">Culex quinquefasciatus</name>
    <name type="common">Southern house mosquito</name>
    <name type="synonym">Culex pungens</name>
    <dbReference type="NCBI Taxonomy" id="7176"/>
    <lineage>
        <taxon>Eukaryota</taxon>
        <taxon>Metazoa</taxon>
        <taxon>Ecdysozoa</taxon>
        <taxon>Arthropoda</taxon>
        <taxon>Hexapoda</taxon>
        <taxon>Insecta</taxon>
        <taxon>Pterygota</taxon>
        <taxon>Neoptera</taxon>
        <taxon>Endopterygota</taxon>
        <taxon>Diptera</taxon>
        <taxon>Nematocera</taxon>
        <taxon>Culicoidea</taxon>
        <taxon>Culicidae</taxon>
        <taxon>Culicinae</taxon>
        <taxon>Culicini</taxon>
        <taxon>Culex</taxon>
        <taxon>Culex</taxon>
    </lineage>
</organism>
<reference evidence="2" key="1">
    <citation type="submission" date="2007-03" db="EMBL/GenBank/DDBJ databases">
        <title>Annotation of Culex pipiens quinquefasciatus.</title>
        <authorList>
            <consortium name="The Broad Institute Genome Sequencing Platform"/>
            <person name="Atkinson P.W."/>
            <person name="Hemingway J."/>
            <person name="Christensen B.M."/>
            <person name="Higgs S."/>
            <person name="Kodira C."/>
            <person name="Hannick L."/>
            <person name="Megy K."/>
            <person name="O'Leary S."/>
            <person name="Pearson M."/>
            <person name="Haas B.J."/>
            <person name="Mauceli E."/>
            <person name="Wortman J.R."/>
            <person name="Lee N.H."/>
            <person name="Guigo R."/>
            <person name="Stanke M."/>
            <person name="Alvarado L."/>
            <person name="Amedeo P."/>
            <person name="Antoine C.H."/>
            <person name="Arensburger P."/>
            <person name="Bidwell S.L."/>
            <person name="Crawford M."/>
            <person name="Camaro F."/>
            <person name="Devon K."/>
            <person name="Engels R."/>
            <person name="Hammond M."/>
            <person name="Howarth C."/>
            <person name="Koehrsen M."/>
            <person name="Lawson D."/>
            <person name="Montgomery P."/>
            <person name="Nene V."/>
            <person name="Nusbaum C."/>
            <person name="Puiu D."/>
            <person name="Romero-Severson J."/>
            <person name="Severson D.W."/>
            <person name="Shumway M."/>
            <person name="Sisk P."/>
            <person name="Stolte C."/>
            <person name="Zeng Q."/>
            <person name="Eisenstadt E."/>
            <person name="Fraser-Liggett C."/>
            <person name="Strausberg R."/>
            <person name="Galagan J."/>
            <person name="Birren B."/>
            <person name="Collins F.H."/>
        </authorList>
    </citation>
    <scope>NUCLEOTIDE SEQUENCE [LARGE SCALE GENOMIC DNA]</scope>
    <source>
        <strain evidence="2">JHB</strain>
    </source>
</reference>
<dbReference type="InParanoid" id="B0XHQ0"/>
<proteinExistence type="predicted"/>
<sequence length="42" mass="4589">MAIRFFTTILPAAFVLQMAMVAADDGRRTNPPSPPAIRNGWS</sequence>
<reference evidence="3" key="2">
    <citation type="submission" date="2021-02" db="UniProtKB">
        <authorList>
            <consortium name="EnsemblMetazoa"/>
        </authorList>
    </citation>
    <scope>IDENTIFICATION</scope>
    <source>
        <strain evidence="3">JHB</strain>
    </source>
</reference>
<evidence type="ECO:0000313" key="3">
    <source>
        <dbReference type="EnsemblMetazoa" id="CPIJ018785-PA"/>
    </source>
</evidence>
<keyword evidence="4" id="KW-1185">Reference proteome</keyword>
<dbReference type="KEGG" id="cqu:CpipJ_CPIJ018785"/>
<protein>
    <submittedName>
        <fullName evidence="2 3">Uncharacterized protein</fullName>
    </submittedName>
</protein>
<dbReference type="EnsemblMetazoa" id="CPIJ018785-RA">
    <property type="protein sequence ID" value="CPIJ018785-PA"/>
    <property type="gene ID" value="CPIJ018785"/>
</dbReference>
<accession>B0XHQ0</accession>
<feature type="signal peptide" evidence="1">
    <location>
        <begin position="1"/>
        <end position="23"/>
    </location>
</feature>
<evidence type="ECO:0000313" key="2">
    <source>
        <dbReference type="EMBL" id="EDS28557.1"/>
    </source>
</evidence>
<feature type="chain" id="PRO_5014567370" evidence="1">
    <location>
        <begin position="24"/>
        <end position="42"/>
    </location>
</feature>
<dbReference type="Proteomes" id="UP000002320">
    <property type="component" value="Unassembled WGS sequence"/>
</dbReference>
<name>B0XHQ0_CULQU</name>
<dbReference type="EMBL" id="DS233189">
    <property type="protein sequence ID" value="EDS28557.1"/>
    <property type="molecule type" value="Genomic_DNA"/>
</dbReference>
<dbReference type="AlphaFoldDB" id="B0XHQ0"/>
<keyword evidence="1" id="KW-0732">Signal</keyword>
<evidence type="ECO:0000313" key="4">
    <source>
        <dbReference type="Proteomes" id="UP000002320"/>
    </source>
</evidence>
<dbReference type="HOGENOM" id="CLU_3261042_0_0_1"/>